<dbReference type="SMART" id="SM00232">
    <property type="entry name" value="JAB_MPN"/>
    <property type="match status" value="1"/>
</dbReference>
<dbReference type="Pfam" id="PF01398">
    <property type="entry name" value="JAB"/>
    <property type="match status" value="1"/>
</dbReference>
<dbReference type="InterPro" id="IPR037518">
    <property type="entry name" value="MPN"/>
</dbReference>
<evidence type="ECO:0000313" key="3">
    <source>
        <dbReference type="Proteomes" id="UP000740883"/>
    </source>
</evidence>
<dbReference type="PANTHER" id="PTHR10540:SF7">
    <property type="entry name" value="26S PROTEASOME NON-ATPASE REGULATORY SUBUNIT 7"/>
    <property type="match status" value="1"/>
</dbReference>
<dbReference type="GO" id="GO:0000502">
    <property type="term" value="C:proteasome complex"/>
    <property type="evidence" value="ECO:0007669"/>
    <property type="project" value="UniProtKB-KW"/>
</dbReference>
<dbReference type="AlphaFoldDB" id="A0A9P6GZX1"/>
<reference evidence="2 3" key="1">
    <citation type="journal article" date="2020" name="Genome Biol. Evol.">
        <title>Comparative genomics of strictly vertically transmitted, feminizing microsporidia endosymbionts of amphipod crustaceans.</title>
        <authorList>
            <person name="Cormier A."/>
            <person name="Chebbi M.A."/>
            <person name="Giraud I."/>
            <person name="Wattier R."/>
            <person name="Teixeira M."/>
            <person name="Gilbert C."/>
            <person name="Rigaud T."/>
            <person name="Cordaux R."/>
        </authorList>
    </citation>
    <scope>NUCLEOTIDE SEQUENCE [LARGE SCALE GENOMIC DNA]</scope>
    <source>
        <strain evidence="2 3">Ou3-Ou53</strain>
    </source>
</reference>
<organism evidence="2 3">
    <name type="scientific">Nosema granulosis</name>
    <dbReference type="NCBI Taxonomy" id="83296"/>
    <lineage>
        <taxon>Eukaryota</taxon>
        <taxon>Fungi</taxon>
        <taxon>Fungi incertae sedis</taxon>
        <taxon>Microsporidia</taxon>
        <taxon>Nosematidae</taxon>
        <taxon>Nosema</taxon>
    </lineage>
</organism>
<dbReference type="Pfam" id="PF13012">
    <property type="entry name" value="MitMem_reg"/>
    <property type="match status" value="1"/>
</dbReference>
<dbReference type="EMBL" id="SBJO01000262">
    <property type="protein sequence ID" value="KAF9761744.1"/>
    <property type="molecule type" value="Genomic_DNA"/>
</dbReference>
<gene>
    <name evidence="2" type="primary">RPN8A</name>
    <name evidence="2" type="ORF">NGRA_2418</name>
</gene>
<sequence>MSRETCKETTVIVHPLVLLSAVDHYKRLGSKRVIGILLGQQDEDIHVTNSFAIPFEEDDESWFLDTSYLQNMFELFHKVNSRETILGWYHTGPKMCSNDVEITKSLLKYVEDPHLVIINIHSTDYDLPVQVFRLDKQGDFAHVNARIEAEEAEEVGVEHLIRDIREDDTGSIKERIKTIRESMKVYEKSLETIEDFLQRTISGAIPYNPEIVNLLQEILYSIPYLTESLEENQSDIYISELIKTVVCLHDLKKNRIENDRNVAIKN</sequence>
<dbReference type="Gene3D" id="3.40.140.10">
    <property type="entry name" value="Cytidine Deaminase, domain 2"/>
    <property type="match status" value="1"/>
</dbReference>
<protein>
    <submittedName>
        <fullName evidence="2">26S proteasome non-ATPase regulatory subunit 7 like protein A</fullName>
    </submittedName>
</protein>
<keyword evidence="2" id="KW-0647">Proteasome</keyword>
<accession>A0A9P6GZX1</accession>
<dbReference type="PANTHER" id="PTHR10540">
    <property type="entry name" value="EUKARYOTIC TRANSLATION INITIATION FACTOR 3 SUBUNIT F-RELATED"/>
    <property type="match status" value="1"/>
</dbReference>
<name>A0A9P6GZX1_9MICR</name>
<evidence type="ECO:0000259" key="1">
    <source>
        <dbReference type="PROSITE" id="PS50249"/>
    </source>
</evidence>
<dbReference type="GO" id="GO:0008237">
    <property type="term" value="F:metallopeptidase activity"/>
    <property type="evidence" value="ECO:0007669"/>
    <property type="project" value="InterPro"/>
</dbReference>
<dbReference type="GO" id="GO:0043161">
    <property type="term" value="P:proteasome-mediated ubiquitin-dependent protein catabolic process"/>
    <property type="evidence" value="ECO:0007669"/>
    <property type="project" value="TreeGrafter"/>
</dbReference>
<keyword evidence="3" id="KW-1185">Reference proteome</keyword>
<comment type="caution">
    <text evidence="2">The sequence shown here is derived from an EMBL/GenBank/DDBJ whole genome shotgun (WGS) entry which is preliminary data.</text>
</comment>
<dbReference type="Proteomes" id="UP000740883">
    <property type="component" value="Unassembled WGS sequence"/>
</dbReference>
<dbReference type="InterPro" id="IPR024969">
    <property type="entry name" value="EIF3F/CSN6-like_C"/>
</dbReference>
<dbReference type="OrthoDB" id="10256771at2759"/>
<dbReference type="InterPro" id="IPR000555">
    <property type="entry name" value="JAMM/MPN+_dom"/>
</dbReference>
<dbReference type="PROSITE" id="PS50249">
    <property type="entry name" value="MPN"/>
    <property type="match status" value="1"/>
</dbReference>
<feature type="domain" description="MPN" evidence="1">
    <location>
        <begin position="11"/>
        <end position="140"/>
    </location>
</feature>
<evidence type="ECO:0000313" key="2">
    <source>
        <dbReference type="EMBL" id="KAF9761744.1"/>
    </source>
</evidence>
<proteinExistence type="predicted"/>